<evidence type="ECO:0000313" key="7">
    <source>
        <dbReference type="Proteomes" id="UP000539111"/>
    </source>
</evidence>
<gene>
    <name evidence="6" type="ORF">BJY26_000972</name>
</gene>
<dbReference type="EMBL" id="JACBZP010000001">
    <property type="protein sequence ID" value="NYI66666.1"/>
    <property type="molecule type" value="Genomic_DNA"/>
</dbReference>
<dbReference type="RefSeq" id="WP_179426159.1">
    <property type="nucleotide sequence ID" value="NZ_JACBZP010000001.1"/>
</dbReference>
<keyword evidence="2 6" id="KW-0238">DNA-binding</keyword>
<dbReference type="Pfam" id="PF01614">
    <property type="entry name" value="IclR_C"/>
    <property type="match status" value="1"/>
</dbReference>
<dbReference type="GO" id="GO:0003700">
    <property type="term" value="F:DNA-binding transcription factor activity"/>
    <property type="evidence" value="ECO:0007669"/>
    <property type="project" value="TreeGrafter"/>
</dbReference>
<organism evidence="6 7">
    <name type="scientific">Spelaeicoccus albus</name>
    <dbReference type="NCBI Taxonomy" id="1280376"/>
    <lineage>
        <taxon>Bacteria</taxon>
        <taxon>Bacillati</taxon>
        <taxon>Actinomycetota</taxon>
        <taxon>Actinomycetes</taxon>
        <taxon>Micrococcales</taxon>
        <taxon>Brevibacteriaceae</taxon>
        <taxon>Spelaeicoccus</taxon>
    </lineage>
</organism>
<evidence type="ECO:0000256" key="1">
    <source>
        <dbReference type="ARBA" id="ARBA00023015"/>
    </source>
</evidence>
<dbReference type="SUPFAM" id="SSF55781">
    <property type="entry name" value="GAF domain-like"/>
    <property type="match status" value="1"/>
</dbReference>
<dbReference type="PROSITE" id="PS51077">
    <property type="entry name" value="HTH_ICLR"/>
    <property type="match status" value="1"/>
</dbReference>
<dbReference type="Gene3D" id="1.10.10.10">
    <property type="entry name" value="Winged helix-like DNA-binding domain superfamily/Winged helix DNA-binding domain"/>
    <property type="match status" value="1"/>
</dbReference>
<proteinExistence type="predicted"/>
<dbReference type="AlphaFoldDB" id="A0A7Z0ACG3"/>
<accession>A0A7Z0ACG3</accession>
<evidence type="ECO:0000259" key="4">
    <source>
        <dbReference type="PROSITE" id="PS51077"/>
    </source>
</evidence>
<dbReference type="InterPro" id="IPR005471">
    <property type="entry name" value="Tscrpt_reg_IclR_N"/>
</dbReference>
<protein>
    <submittedName>
        <fullName evidence="6">DNA-binding IclR family transcriptional regulator</fullName>
    </submittedName>
</protein>
<reference evidence="6 7" key="1">
    <citation type="submission" date="2020-07" db="EMBL/GenBank/DDBJ databases">
        <title>Sequencing the genomes of 1000 actinobacteria strains.</title>
        <authorList>
            <person name="Klenk H.-P."/>
        </authorList>
    </citation>
    <scope>NUCLEOTIDE SEQUENCE [LARGE SCALE GENOMIC DNA]</scope>
    <source>
        <strain evidence="6 7">DSM 26341</strain>
    </source>
</reference>
<dbReference type="InterPro" id="IPR014757">
    <property type="entry name" value="Tscrpt_reg_IclR_C"/>
</dbReference>
<dbReference type="PANTHER" id="PTHR30136:SF24">
    <property type="entry name" value="HTH-TYPE TRANSCRIPTIONAL REPRESSOR ALLR"/>
    <property type="match status" value="1"/>
</dbReference>
<evidence type="ECO:0000256" key="2">
    <source>
        <dbReference type="ARBA" id="ARBA00023125"/>
    </source>
</evidence>
<feature type="domain" description="IclR-ED" evidence="5">
    <location>
        <begin position="63"/>
        <end position="246"/>
    </location>
</feature>
<dbReference type="Gene3D" id="3.30.450.40">
    <property type="match status" value="1"/>
</dbReference>
<evidence type="ECO:0000259" key="5">
    <source>
        <dbReference type="PROSITE" id="PS51078"/>
    </source>
</evidence>
<dbReference type="InterPro" id="IPR036390">
    <property type="entry name" value="WH_DNA-bd_sf"/>
</dbReference>
<name>A0A7Z0ACG3_9MICO</name>
<dbReference type="Pfam" id="PF09339">
    <property type="entry name" value="HTH_IclR"/>
    <property type="match status" value="1"/>
</dbReference>
<dbReference type="GO" id="GO:0003677">
    <property type="term" value="F:DNA binding"/>
    <property type="evidence" value="ECO:0007669"/>
    <property type="project" value="UniProtKB-KW"/>
</dbReference>
<keyword evidence="7" id="KW-1185">Reference proteome</keyword>
<keyword evidence="3" id="KW-0804">Transcription</keyword>
<dbReference type="PROSITE" id="PS51078">
    <property type="entry name" value="ICLR_ED"/>
    <property type="match status" value="1"/>
</dbReference>
<dbReference type="PANTHER" id="PTHR30136">
    <property type="entry name" value="HELIX-TURN-HELIX TRANSCRIPTIONAL REGULATOR, ICLR FAMILY"/>
    <property type="match status" value="1"/>
</dbReference>
<evidence type="ECO:0000256" key="3">
    <source>
        <dbReference type="ARBA" id="ARBA00023163"/>
    </source>
</evidence>
<feature type="domain" description="HTH iclR-type" evidence="4">
    <location>
        <begin position="4"/>
        <end position="62"/>
    </location>
</feature>
<sequence>MSDTSAADKTLLVLDAALTNSRFTDVVDVTGLAKATVHRITSTLVSHGFVALADDGTYLPGPKALSLAGAALERIDISALAAPIIADLVAATGCTVHVGALNGDEVIYVARRDSDKPYRMPSRVGKAIALHSTGIGKAILATFDPAEFDRIVGHAGLPARTPNTITGKARLSREIAAVRKRGYAIDNEENEPGIRCVAAGIKDHTGQTNFGISISTLTLEHTVDQVAAMAPQAIEAAARISRALGHRNDAAN</sequence>
<dbReference type="SUPFAM" id="SSF46785">
    <property type="entry name" value="Winged helix' DNA-binding domain"/>
    <property type="match status" value="1"/>
</dbReference>
<keyword evidence="1" id="KW-0805">Transcription regulation</keyword>
<dbReference type="InterPro" id="IPR029016">
    <property type="entry name" value="GAF-like_dom_sf"/>
</dbReference>
<dbReference type="GO" id="GO:0045892">
    <property type="term" value="P:negative regulation of DNA-templated transcription"/>
    <property type="evidence" value="ECO:0007669"/>
    <property type="project" value="TreeGrafter"/>
</dbReference>
<evidence type="ECO:0000313" key="6">
    <source>
        <dbReference type="EMBL" id="NYI66666.1"/>
    </source>
</evidence>
<comment type="caution">
    <text evidence="6">The sequence shown here is derived from an EMBL/GenBank/DDBJ whole genome shotgun (WGS) entry which is preliminary data.</text>
</comment>
<dbReference type="SMART" id="SM00346">
    <property type="entry name" value="HTH_ICLR"/>
    <property type="match status" value="1"/>
</dbReference>
<dbReference type="Proteomes" id="UP000539111">
    <property type="component" value="Unassembled WGS sequence"/>
</dbReference>
<dbReference type="InterPro" id="IPR036388">
    <property type="entry name" value="WH-like_DNA-bd_sf"/>
</dbReference>
<dbReference type="InterPro" id="IPR050707">
    <property type="entry name" value="HTH_MetabolicPath_Reg"/>
</dbReference>